<reference evidence="7 8" key="1">
    <citation type="journal article" date="2016" name="BMC Genomics">
        <title>Combined genomic and structural analyses of a cultured magnetotactic bacterium reveals its niche adaptation to a dynamic environment.</title>
        <authorList>
            <person name="Araujo A.C."/>
            <person name="Morillo V."/>
            <person name="Cypriano J."/>
            <person name="Teixeira L.C."/>
            <person name="Leao P."/>
            <person name="Lyra S."/>
            <person name="Almeida L.G."/>
            <person name="Bazylinski D.A."/>
            <person name="Vasconcellos A.T."/>
            <person name="Abreu F."/>
            <person name="Lins U."/>
        </authorList>
    </citation>
    <scope>NUCLEOTIDE SEQUENCE [LARGE SCALE GENOMIC DNA]</scope>
    <source>
        <strain evidence="7 8">IT-1</strain>
    </source>
</reference>
<dbReference type="InterPro" id="IPR027417">
    <property type="entry name" value="P-loop_NTPase"/>
</dbReference>
<keyword evidence="4" id="KW-0067">ATP-binding</keyword>
<dbReference type="CDD" id="cd03230">
    <property type="entry name" value="ABC_DR_subfamily_A"/>
    <property type="match status" value="1"/>
</dbReference>
<feature type="region of interest" description="Disordered" evidence="5">
    <location>
        <begin position="1"/>
        <end position="21"/>
    </location>
</feature>
<name>A0A1Y2K748_9PROT</name>
<keyword evidence="2" id="KW-0813">Transport</keyword>
<accession>A0A1Y2K748</accession>
<dbReference type="InterPro" id="IPR003593">
    <property type="entry name" value="AAA+_ATPase"/>
</dbReference>
<feature type="domain" description="ABC transporter" evidence="6">
    <location>
        <begin position="33"/>
        <end position="263"/>
    </location>
</feature>
<dbReference type="SUPFAM" id="SSF52540">
    <property type="entry name" value="P-loop containing nucleoside triphosphate hydrolases"/>
    <property type="match status" value="1"/>
</dbReference>
<dbReference type="Pfam" id="PF00005">
    <property type="entry name" value="ABC_tran"/>
    <property type="match status" value="1"/>
</dbReference>
<dbReference type="GO" id="GO:0016887">
    <property type="term" value="F:ATP hydrolysis activity"/>
    <property type="evidence" value="ECO:0007669"/>
    <property type="project" value="InterPro"/>
</dbReference>
<organism evidence="7 8">
    <name type="scientific">Magnetofaba australis IT-1</name>
    <dbReference type="NCBI Taxonomy" id="1434232"/>
    <lineage>
        <taxon>Bacteria</taxon>
        <taxon>Pseudomonadati</taxon>
        <taxon>Pseudomonadota</taxon>
        <taxon>Magnetococcia</taxon>
        <taxon>Magnetococcales</taxon>
        <taxon>Magnetococcaceae</taxon>
        <taxon>Magnetofaba</taxon>
    </lineage>
</organism>
<dbReference type="InterPro" id="IPR003439">
    <property type="entry name" value="ABC_transporter-like_ATP-bd"/>
</dbReference>
<proteinExistence type="inferred from homology"/>
<protein>
    <submittedName>
        <fullName evidence="7">Putative ABC transporter</fullName>
    </submittedName>
</protein>
<dbReference type="EMBL" id="LVJN01000018">
    <property type="protein sequence ID" value="OSM05178.1"/>
    <property type="molecule type" value="Genomic_DNA"/>
</dbReference>
<evidence type="ECO:0000259" key="6">
    <source>
        <dbReference type="PROSITE" id="PS50893"/>
    </source>
</evidence>
<dbReference type="AlphaFoldDB" id="A0A1Y2K748"/>
<dbReference type="RefSeq" id="WP_198947826.1">
    <property type="nucleotide sequence ID" value="NZ_LVJN01000018.1"/>
</dbReference>
<comment type="caution">
    <text evidence="7">The sequence shown here is derived from an EMBL/GenBank/DDBJ whole genome shotgun (WGS) entry which is preliminary data.</text>
</comment>
<dbReference type="PANTHER" id="PTHR43335:SF3">
    <property type="entry name" value="ABC TRANSPORTER"/>
    <property type="match status" value="1"/>
</dbReference>
<evidence type="ECO:0000313" key="7">
    <source>
        <dbReference type="EMBL" id="OSM05178.1"/>
    </source>
</evidence>
<dbReference type="Gene3D" id="3.40.50.300">
    <property type="entry name" value="P-loop containing nucleotide triphosphate hydrolases"/>
    <property type="match status" value="1"/>
</dbReference>
<evidence type="ECO:0000256" key="5">
    <source>
        <dbReference type="SAM" id="MobiDB-lite"/>
    </source>
</evidence>
<dbReference type="STRING" id="1434232.MAIT1_03335"/>
<keyword evidence="8" id="KW-1185">Reference proteome</keyword>
<gene>
    <name evidence="7" type="ORF">MAIT1_03335</name>
</gene>
<evidence type="ECO:0000256" key="4">
    <source>
        <dbReference type="ARBA" id="ARBA00022840"/>
    </source>
</evidence>
<comment type="similarity">
    <text evidence="1">Belongs to the ABC transporter superfamily.</text>
</comment>
<dbReference type="PROSITE" id="PS50893">
    <property type="entry name" value="ABC_TRANSPORTER_2"/>
    <property type="match status" value="1"/>
</dbReference>
<dbReference type="PANTHER" id="PTHR43335">
    <property type="entry name" value="ABC TRANSPORTER, ATP-BINDING PROTEIN"/>
    <property type="match status" value="1"/>
</dbReference>
<feature type="compositionally biased region" description="Low complexity" evidence="5">
    <location>
        <begin position="9"/>
        <end position="21"/>
    </location>
</feature>
<dbReference type="Proteomes" id="UP000194003">
    <property type="component" value="Unassembled WGS sequence"/>
</dbReference>
<sequence length="344" mass="38413">MNDTAQQMPDEALPADAPAPLLTPDKAAHEPMVVVENLVFEYPGKRVLDNISFTLPRQSITALTGANGVGKTTLMRCLAALHTPFSGRLRVAGVDVVAAPRLCHRRIGYLADFFGLYDDLTVYQCLSHAARAHGVREPQAAQLCEGAIHRLGLQNHCNARAGQLSRGMRQRLAIGQAIVHEPEVLLLDEPASGLDPEARRNLSQLLLELRDYGMTLLVSSHILAELEEYSTHLLILRDSRHIHLQQITENDDHYERRLRLSLAEPRPDLAERLAQDRHVEGLESHEDAVTFLFHGGRAEQHALLRDLLENGFPVCCLSEEKLHLSDAYMRGIRNADAPRWSVEE</sequence>
<evidence type="ECO:0000256" key="3">
    <source>
        <dbReference type="ARBA" id="ARBA00022741"/>
    </source>
</evidence>
<dbReference type="GO" id="GO:0005524">
    <property type="term" value="F:ATP binding"/>
    <property type="evidence" value="ECO:0007669"/>
    <property type="project" value="UniProtKB-KW"/>
</dbReference>
<keyword evidence="3" id="KW-0547">Nucleotide-binding</keyword>
<evidence type="ECO:0000256" key="1">
    <source>
        <dbReference type="ARBA" id="ARBA00005417"/>
    </source>
</evidence>
<evidence type="ECO:0000256" key="2">
    <source>
        <dbReference type="ARBA" id="ARBA00022448"/>
    </source>
</evidence>
<evidence type="ECO:0000313" key="8">
    <source>
        <dbReference type="Proteomes" id="UP000194003"/>
    </source>
</evidence>
<dbReference type="SMART" id="SM00382">
    <property type="entry name" value="AAA"/>
    <property type="match status" value="1"/>
</dbReference>